<keyword evidence="2" id="KW-1185">Reference proteome</keyword>
<dbReference type="RefSeq" id="WP_138676839.1">
    <property type="nucleotide sequence ID" value="NZ_PNBW01000157.1"/>
</dbReference>
<dbReference type="EMBL" id="PNBW01000157">
    <property type="protein sequence ID" value="TMO69765.1"/>
    <property type="molecule type" value="Genomic_DNA"/>
</dbReference>
<name>A0ABY2VS91_9GAMM</name>
<comment type="caution">
    <text evidence="1">The sequence shown here is derived from an EMBL/GenBank/DDBJ whole genome shotgun (WGS) entry which is preliminary data.</text>
</comment>
<gene>
    <name evidence="1" type="ORF">CWC20_20365</name>
</gene>
<organism evidence="1 2">
    <name type="scientific">Pseudoalteromonas aurantia</name>
    <dbReference type="NCBI Taxonomy" id="43654"/>
    <lineage>
        <taxon>Bacteria</taxon>
        <taxon>Pseudomonadati</taxon>
        <taxon>Pseudomonadota</taxon>
        <taxon>Gammaproteobacteria</taxon>
        <taxon>Alteromonadales</taxon>
        <taxon>Pseudoalteromonadaceae</taxon>
        <taxon>Pseudoalteromonas</taxon>
    </lineage>
</organism>
<reference evidence="2" key="2">
    <citation type="submission" date="2019-06" db="EMBL/GenBank/DDBJ databases">
        <title>Co-occurence of chitin degradation, pigmentation and bioactivity in marine Pseudoalteromonas.</title>
        <authorList>
            <person name="Sonnenschein E.C."/>
            <person name="Bech P.K."/>
        </authorList>
    </citation>
    <scope>NUCLEOTIDE SEQUENCE [LARGE SCALE GENOMIC DNA]</scope>
    <source>
        <strain evidence="2">S3895</strain>
    </source>
</reference>
<protein>
    <recommendedName>
        <fullName evidence="3">Transposase</fullName>
    </recommendedName>
</protein>
<reference evidence="1 2" key="1">
    <citation type="submission" date="2018-01" db="EMBL/GenBank/DDBJ databases">
        <authorList>
            <person name="Paulsen S."/>
            <person name="Gram L.K."/>
        </authorList>
    </citation>
    <scope>NUCLEOTIDE SEQUENCE [LARGE SCALE GENOMIC DNA]</scope>
    <source>
        <strain evidence="1 2">S3895</strain>
    </source>
</reference>
<proteinExistence type="predicted"/>
<evidence type="ECO:0008006" key="3">
    <source>
        <dbReference type="Google" id="ProtNLM"/>
    </source>
</evidence>
<sequence length="110" mass="13635">MTEIQERQIEGEVFRIMRHKLKGRNSDVELKCWQMVTVSKAIYQRFGVMPYKIRLKHVLWYLDEEVFWIISENTAYRYYLAIKSFCECIDKWGHWHRHIEKRSPRLRKKT</sequence>
<dbReference type="Proteomes" id="UP000307164">
    <property type="component" value="Unassembled WGS sequence"/>
</dbReference>
<evidence type="ECO:0000313" key="1">
    <source>
        <dbReference type="EMBL" id="TMO69765.1"/>
    </source>
</evidence>
<accession>A0ABY2VS91</accession>
<evidence type="ECO:0000313" key="2">
    <source>
        <dbReference type="Proteomes" id="UP000307164"/>
    </source>
</evidence>